<dbReference type="CDD" id="cd03127">
    <property type="entry name" value="tetraspanin_LEL"/>
    <property type="match status" value="1"/>
</dbReference>
<evidence type="ECO:0000313" key="8">
    <source>
        <dbReference type="RefSeq" id="XP_026757793.1"/>
    </source>
</evidence>
<keyword evidence="3 6" id="KW-0812">Transmembrane</keyword>
<dbReference type="GO" id="GO:0005886">
    <property type="term" value="C:plasma membrane"/>
    <property type="evidence" value="ECO:0007669"/>
    <property type="project" value="TreeGrafter"/>
</dbReference>
<keyword evidence="7" id="KW-1185">Reference proteome</keyword>
<feature type="transmembrane region" description="Helical" evidence="6">
    <location>
        <begin position="12"/>
        <end position="32"/>
    </location>
</feature>
<evidence type="ECO:0000256" key="1">
    <source>
        <dbReference type="ARBA" id="ARBA00004141"/>
    </source>
</evidence>
<name>A0A6J1WRB0_GALME</name>
<dbReference type="RefSeq" id="XP_026757793.1">
    <property type="nucleotide sequence ID" value="XM_026901992.3"/>
</dbReference>
<comment type="subcellular location">
    <subcellularLocation>
        <location evidence="1 6">Membrane</location>
        <topology evidence="1 6">Multi-pass membrane protein</topology>
    </subcellularLocation>
</comment>
<keyword evidence="4 6" id="KW-1133">Transmembrane helix</keyword>
<dbReference type="FunCoup" id="A0A6J1WRB0">
    <property type="interactions" value="94"/>
</dbReference>
<proteinExistence type="inferred from homology"/>
<gene>
    <name evidence="8" type="primary">LOC113517337</name>
</gene>
<dbReference type="InterPro" id="IPR000301">
    <property type="entry name" value="Tetraspanin_animals"/>
</dbReference>
<dbReference type="Gene3D" id="1.10.1450.10">
    <property type="entry name" value="Tetraspanin"/>
    <property type="match status" value="1"/>
</dbReference>
<dbReference type="AlphaFoldDB" id="A0A6J1WRB0"/>
<dbReference type="GeneID" id="113517337"/>
<evidence type="ECO:0000256" key="3">
    <source>
        <dbReference type="ARBA" id="ARBA00022692"/>
    </source>
</evidence>
<keyword evidence="5 6" id="KW-0472">Membrane</keyword>
<evidence type="ECO:0000256" key="4">
    <source>
        <dbReference type="ARBA" id="ARBA00022989"/>
    </source>
</evidence>
<dbReference type="PRINTS" id="PR00259">
    <property type="entry name" value="TMFOUR"/>
</dbReference>
<dbReference type="InterPro" id="IPR018499">
    <property type="entry name" value="Tetraspanin/Peripherin"/>
</dbReference>
<accession>A0A6J1WRB0</accession>
<feature type="transmembrane region" description="Helical" evidence="6">
    <location>
        <begin position="82"/>
        <end position="104"/>
    </location>
</feature>
<evidence type="ECO:0000256" key="2">
    <source>
        <dbReference type="ARBA" id="ARBA00006840"/>
    </source>
</evidence>
<dbReference type="Proteomes" id="UP001652740">
    <property type="component" value="Unplaced"/>
</dbReference>
<comment type="similarity">
    <text evidence="2 6">Belongs to the tetraspanin (TM4SF) family.</text>
</comment>
<dbReference type="InParanoid" id="A0A6J1WRB0"/>
<feature type="transmembrane region" description="Helical" evidence="6">
    <location>
        <begin position="52"/>
        <end position="75"/>
    </location>
</feature>
<dbReference type="PANTHER" id="PTHR19282">
    <property type="entry name" value="TETRASPANIN"/>
    <property type="match status" value="1"/>
</dbReference>
<dbReference type="InterPro" id="IPR008952">
    <property type="entry name" value="Tetraspanin_EC2_sf"/>
</dbReference>
<feature type="transmembrane region" description="Helical" evidence="6">
    <location>
        <begin position="209"/>
        <end position="231"/>
    </location>
</feature>
<dbReference type="KEGG" id="gmw:113517337"/>
<evidence type="ECO:0000256" key="5">
    <source>
        <dbReference type="ARBA" id="ARBA00023136"/>
    </source>
</evidence>
<evidence type="ECO:0000256" key="6">
    <source>
        <dbReference type="RuleBase" id="RU361218"/>
    </source>
</evidence>
<dbReference type="Pfam" id="PF00335">
    <property type="entry name" value="Tetraspanin"/>
    <property type="match status" value="1"/>
</dbReference>
<reference evidence="8" key="1">
    <citation type="submission" date="2025-08" db="UniProtKB">
        <authorList>
            <consortium name="RefSeq"/>
        </authorList>
    </citation>
    <scope>IDENTIFICATION</scope>
    <source>
        <tissue evidence="8">Whole larvae</tissue>
    </source>
</reference>
<dbReference type="OrthoDB" id="10033535at2759"/>
<dbReference type="PIRSF" id="PIRSF002419">
    <property type="entry name" value="Tetraspanin"/>
    <property type="match status" value="1"/>
</dbReference>
<dbReference type="PANTHER" id="PTHR19282:SF456">
    <property type="entry name" value="CD63 MOLECULE"/>
    <property type="match status" value="1"/>
</dbReference>
<organism evidence="7 8">
    <name type="scientific">Galleria mellonella</name>
    <name type="common">Greater wax moth</name>
    <dbReference type="NCBI Taxonomy" id="7137"/>
    <lineage>
        <taxon>Eukaryota</taxon>
        <taxon>Metazoa</taxon>
        <taxon>Ecdysozoa</taxon>
        <taxon>Arthropoda</taxon>
        <taxon>Hexapoda</taxon>
        <taxon>Insecta</taxon>
        <taxon>Pterygota</taxon>
        <taxon>Neoptera</taxon>
        <taxon>Endopterygota</taxon>
        <taxon>Lepidoptera</taxon>
        <taxon>Glossata</taxon>
        <taxon>Ditrysia</taxon>
        <taxon>Pyraloidea</taxon>
        <taxon>Pyralidae</taxon>
        <taxon>Galleriinae</taxon>
        <taxon>Galleria</taxon>
    </lineage>
</organism>
<dbReference type="SUPFAM" id="SSF48652">
    <property type="entry name" value="Tetraspanin"/>
    <property type="match status" value="1"/>
</dbReference>
<evidence type="ECO:0000313" key="7">
    <source>
        <dbReference type="Proteomes" id="UP001652740"/>
    </source>
</evidence>
<sequence length="242" mass="26431">MLSKIFGTVKYLLLITNFLFLITGIIVLSVGSSVQSAYNGYHQFLSDRFFSLPAFCIATGVIIILIGFIGFYGAYTENHRVILAYVFAMILMFVFQLSTCIAGYTLRSSTVALVQQQLHNTMQLYKDDFVVQQVWDEVQYDFSCCGVTNASDWLGPLDTATEGSLPLSCCPHEIGSVGTATCTINTSTVYKNGCSDAFGNWVKEHAGSIGVAGVFLVLIQALVVGAALWMAKVSREEQSAYP</sequence>
<protein>
    <recommendedName>
        <fullName evidence="6">Tetraspanin</fullName>
    </recommendedName>
</protein>